<dbReference type="EMBL" id="JASJOU010000003">
    <property type="protein sequence ID" value="MDJ1501276.1"/>
    <property type="molecule type" value="Genomic_DNA"/>
</dbReference>
<keyword evidence="2" id="KW-1185">Reference proteome</keyword>
<protein>
    <recommendedName>
        <fullName evidence="3">PDZ domain-containing protein</fullName>
    </recommendedName>
</protein>
<dbReference type="Proteomes" id="UP001232063">
    <property type="component" value="Unassembled WGS sequence"/>
</dbReference>
<evidence type="ECO:0000313" key="2">
    <source>
        <dbReference type="Proteomes" id="UP001232063"/>
    </source>
</evidence>
<dbReference type="RefSeq" id="WP_314510770.1">
    <property type="nucleotide sequence ID" value="NZ_JASJOU010000003.1"/>
</dbReference>
<dbReference type="AlphaFoldDB" id="A0AAE3R075"/>
<gene>
    <name evidence="1" type="ORF">QNI22_11485</name>
</gene>
<sequence length="85" mass="9547">MPQYHVDYLNQQPNLLPLQVCFSGGKAYVVKNYSDQSSIETGDEIISINGRDIPSITRQLFTLIPSDEHNLTLKSRAQSVSHNTL</sequence>
<proteinExistence type="predicted"/>
<reference evidence="1" key="1">
    <citation type="submission" date="2023-05" db="EMBL/GenBank/DDBJ databases">
        <authorList>
            <person name="Zhang X."/>
        </authorList>
    </citation>
    <scope>NUCLEOTIDE SEQUENCE</scope>
    <source>
        <strain evidence="1">BD1B2-1</strain>
    </source>
</reference>
<evidence type="ECO:0008006" key="3">
    <source>
        <dbReference type="Google" id="ProtNLM"/>
    </source>
</evidence>
<comment type="caution">
    <text evidence="1">The sequence shown here is derived from an EMBL/GenBank/DDBJ whole genome shotgun (WGS) entry which is preliminary data.</text>
</comment>
<name>A0AAE3R075_9BACT</name>
<accession>A0AAE3R075</accession>
<dbReference type="InterPro" id="IPR036034">
    <property type="entry name" value="PDZ_sf"/>
</dbReference>
<organism evidence="1 2">
    <name type="scientific">Xanthocytophaga agilis</name>
    <dbReference type="NCBI Taxonomy" id="3048010"/>
    <lineage>
        <taxon>Bacteria</taxon>
        <taxon>Pseudomonadati</taxon>
        <taxon>Bacteroidota</taxon>
        <taxon>Cytophagia</taxon>
        <taxon>Cytophagales</taxon>
        <taxon>Rhodocytophagaceae</taxon>
        <taxon>Xanthocytophaga</taxon>
    </lineage>
</organism>
<dbReference type="Gene3D" id="2.30.42.10">
    <property type="match status" value="1"/>
</dbReference>
<evidence type="ECO:0000313" key="1">
    <source>
        <dbReference type="EMBL" id="MDJ1501276.1"/>
    </source>
</evidence>